<dbReference type="KEGG" id="pgs:CPT03_10030"/>
<dbReference type="SUPFAM" id="SSF49899">
    <property type="entry name" value="Concanavalin A-like lectins/glucanases"/>
    <property type="match status" value="1"/>
</dbReference>
<dbReference type="PROSITE" id="PS51257">
    <property type="entry name" value="PROKAR_LIPOPROTEIN"/>
    <property type="match status" value="1"/>
</dbReference>
<feature type="chain" id="PRO_5013850707" description="DUF4983 domain-containing protein" evidence="2">
    <location>
        <begin position="36"/>
        <end position="606"/>
    </location>
</feature>
<name>A0A2D1U597_9SPHI</name>
<feature type="domain" description="DUF4983" evidence="3">
    <location>
        <begin position="515"/>
        <end position="604"/>
    </location>
</feature>
<evidence type="ECO:0000313" key="5">
    <source>
        <dbReference type="Proteomes" id="UP000223749"/>
    </source>
</evidence>
<dbReference type="InterPro" id="IPR013320">
    <property type="entry name" value="ConA-like_dom_sf"/>
</dbReference>
<accession>A0A2D1U597</accession>
<protein>
    <recommendedName>
        <fullName evidence="3">DUF4983 domain-containing protein</fullName>
    </recommendedName>
</protein>
<dbReference type="Gene3D" id="3.40.720.10">
    <property type="entry name" value="Alkaline Phosphatase, subunit A"/>
    <property type="match status" value="1"/>
</dbReference>
<dbReference type="Pfam" id="PF16356">
    <property type="entry name" value="DUF4983"/>
    <property type="match status" value="1"/>
</dbReference>
<evidence type="ECO:0000256" key="2">
    <source>
        <dbReference type="SAM" id="SignalP"/>
    </source>
</evidence>
<evidence type="ECO:0000313" key="4">
    <source>
        <dbReference type="EMBL" id="ATP56789.1"/>
    </source>
</evidence>
<dbReference type="SUPFAM" id="SSF53649">
    <property type="entry name" value="Alkaline phosphatase-like"/>
    <property type="match status" value="1"/>
</dbReference>
<dbReference type="GO" id="GO:0005975">
    <property type="term" value="P:carbohydrate metabolic process"/>
    <property type="evidence" value="ECO:0007669"/>
    <property type="project" value="UniProtKB-ARBA"/>
</dbReference>
<keyword evidence="2" id="KW-0732">Signal</keyword>
<keyword evidence="5" id="KW-1185">Reference proteome</keyword>
<gene>
    <name evidence="4" type="ORF">CPT03_10030</name>
</gene>
<dbReference type="InterPro" id="IPR032309">
    <property type="entry name" value="DUF4983"/>
</dbReference>
<dbReference type="Gene3D" id="2.60.120.200">
    <property type="match status" value="1"/>
</dbReference>
<feature type="compositionally biased region" description="Polar residues" evidence="1">
    <location>
        <begin position="446"/>
        <end position="461"/>
    </location>
</feature>
<evidence type="ECO:0000259" key="3">
    <source>
        <dbReference type="Pfam" id="PF16356"/>
    </source>
</evidence>
<dbReference type="Proteomes" id="UP000223749">
    <property type="component" value="Chromosome"/>
</dbReference>
<dbReference type="AlphaFoldDB" id="A0A2D1U597"/>
<feature type="signal peptide" evidence="2">
    <location>
        <begin position="1"/>
        <end position="35"/>
    </location>
</feature>
<sequence length="606" mass="67074">MNQMNYKLKNMKKHQFKYLVSLTLCLLVFATSCNKDFNKVIPDAPDNDGNVTYKVPKVLYLIVDGARGSSVRDAGTTTLRTLIDSAVYTWTGLSDNTNYTDATNWTDMLTGVKKEKHNVLTEDFAGNKLENYPVIFERIKSLKPSFRIASFASSDVFKGKLTDGTDVTESFGGNDDAVTARLVDFVKTDTASLIVGQFSGVEKAGKASGFDNSFPAYKAAINKFDGQVGQILASLKSRPTYNKENWLVIVTSNKGGQFTLPVEQDDKTLFSNTNINTFTIIYNNKYNPTFIARPFLGNTYSGSAIRFKGDPDRIKGVVQGPINSEFNFGPDNDFTVSVKIKKGKTKNTSKGDYWYEWPSVLGKRNNSSWGQAGWNICLFYNGWRFFGAGGQDNSNGDEVGGLDFSGDTWHDLTFVVEKKADGRRYIRLYTDGVKGITNNGGGFNASPATPHTNDRQLSGFPNYNNNDPLTVGYVGGDVNGDRGVINVQLAELKIWKTALSETIIKQYSCDPTMEESHPAYDFLAGYWPMVDGTGGTLKDNGPFAADFKLEGAYSWEKFTDLMCSPSNTNLGVLVPKNSDIPTQILSWFNIPRQESWALDGRVWIAN</sequence>
<dbReference type="InterPro" id="IPR017850">
    <property type="entry name" value="Alkaline_phosphatase_core_sf"/>
</dbReference>
<organism evidence="4 5">
    <name type="scientific">Pedobacter ginsengisoli</name>
    <dbReference type="NCBI Taxonomy" id="363852"/>
    <lineage>
        <taxon>Bacteria</taxon>
        <taxon>Pseudomonadati</taxon>
        <taxon>Bacteroidota</taxon>
        <taxon>Sphingobacteriia</taxon>
        <taxon>Sphingobacteriales</taxon>
        <taxon>Sphingobacteriaceae</taxon>
        <taxon>Pedobacter</taxon>
    </lineage>
</organism>
<evidence type="ECO:0000256" key="1">
    <source>
        <dbReference type="SAM" id="MobiDB-lite"/>
    </source>
</evidence>
<reference evidence="4 5" key="1">
    <citation type="submission" date="2017-10" db="EMBL/GenBank/DDBJ databases">
        <title>Whole genome of Pedobacter ginsengisoli T01R-27 isolated from tomato rhizosphere.</title>
        <authorList>
            <person name="Weon H.-Y."/>
            <person name="Lee S.A."/>
            <person name="Sang M.K."/>
            <person name="Song J."/>
        </authorList>
    </citation>
    <scope>NUCLEOTIDE SEQUENCE [LARGE SCALE GENOMIC DNA]</scope>
    <source>
        <strain evidence="4 5">T01R-27</strain>
    </source>
</reference>
<feature type="region of interest" description="Disordered" evidence="1">
    <location>
        <begin position="439"/>
        <end position="461"/>
    </location>
</feature>
<dbReference type="GO" id="GO:0004553">
    <property type="term" value="F:hydrolase activity, hydrolyzing O-glycosyl compounds"/>
    <property type="evidence" value="ECO:0007669"/>
    <property type="project" value="UniProtKB-ARBA"/>
</dbReference>
<dbReference type="EMBL" id="CP024091">
    <property type="protein sequence ID" value="ATP56789.1"/>
    <property type="molecule type" value="Genomic_DNA"/>
</dbReference>
<proteinExistence type="predicted"/>